<dbReference type="PANTHER" id="PTHR45856:SF24">
    <property type="entry name" value="FUNGAL LIPASE-LIKE DOMAIN-CONTAINING PROTEIN"/>
    <property type="match status" value="1"/>
</dbReference>
<keyword evidence="2" id="KW-1133">Transmembrane helix</keyword>
<dbReference type="InterPro" id="IPR051218">
    <property type="entry name" value="Sec_MonoDiacylglyc_Lipase"/>
</dbReference>
<dbReference type="PANTHER" id="PTHR45856">
    <property type="entry name" value="ALPHA/BETA-HYDROLASES SUPERFAMILY PROTEIN"/>
    <property type="match status" value="1"/>
</dbReference>
<dbReference type="InterPro" id="IPR029058">
    <property type="entry name" value="AB_hydrolase_fold"/>
</dbReference>
<feature type="compositionally biased region" description="Basic residues" evidence="1">
    <location>
        <begin position="1"/>
        <end position="12"/>
    </location>
</feature>
<feature type="region of interest" description="Disordered" evidence="1">
    <location>
        <begin position="982"/>
        <end position="1027"/>
    </location>
</feature>
<dbReference type="CDD" id="cd00519">
    <property type="entry name" value="Lipase_3"/>
    <property type="match status" value="1"/>
</dbReference>
<dbReference type="AlphaFoldDB" id="A0A9P8A4X1"/>
<feature type="transmembrane region" description="Helical" evidence="2">
    <location>
        <begin position="715"/>
        <end position="736"/>
    </location>
</feature>
<evidence type="ECO:0000313" key="4">
    <source>
        <dbReference type="EMBL" id="KAG9322875.1"/>
    </source>
</evidence>
<accession>A0A9P8A4X1</accession>
<dbReference type="SUPFAM" id="SSF53474">
    <property type="entry name" value="alpha/beta-Hydrolases"/>
    <property type="match status" value="1"/>
</dbReference>
<dbReference type="InterPro" id="IPR002921">
    <property type="entry name" value="Fungal_lipase-type"/>
</dbReference>
<reference evidence="4" key="1">
    <citation type="submission" date="2021-07" db="EMBL/GenBank/DDBJ databases">
        <title>Draft genome of Mortierella alpina, strain LL118, isolated from an aspen leaf litter sample.</title>
        <authorList>
            <person name="Yang S."/>
            <person name="Vinatzer B.A."/>
        </authorList>
    </citation>
    <scope>NUCLEOTIDE SEQUENCE</scope>
    <source>
        <strain evidence="4">LL118</strain>
    </source>
</reference>
<dbReference type="Gene3D" id="3.40.50.1820">
    <property type="entry name" value="alpha/beta hydrolase"/>
    <property type="match status" value="1"/>
</dbReference>
<evidence type="ECO:0000256" key="1">
    <source>
        <dbReference type="SAM" id="MobiDB-lite"/>
    </source>
</evidence>
<feature type="region of interest" description="Disordered" evidence="1">
    <location>
        <begin position="189"/>
        <end position="259"/>
    </location>
</feature>
<sequence>MAKRKTTARKTRQAAAQSTTNDARPYRGNSKHVSASPSVVSSPSPQPQDLVQRRRKGIPVRSPAQNDPTKGIVFAFRIKNDSDLSMAVDILSYDQIPEDGLPAAVSEALAEKTAPVAESEPKTSAEEATAQLSPTSDSQNDNDAPKADSASPPAIVKVAGENWSSDPSEYLTNNVVDLSRNVLILHSRKPQDPLVSSSSASSFHPYRRSSVPSRSSSLSQPSTPPSLTDSQSSSSASSSPSTSPNSPTMLYTPTGKASAANDKDDVYALDALSSPPALSSMLPLDRAGPPPSRILNVRGLGTGQRKMKVYLSQSAAVSPPPSISHQQDVAMASEEAEACVHATAHTHLQGPFALGRSSAQTRQQKEDRRNRTAPARRPVNRHHLDEFSSQQDLLAHRDVKRQPTETWPLGRPKRSATAAAPRPLKEPLSIRPMLLSNFLADGLHIYVHHLRHPSQIPGSDIISRIYAMGVLPVLIIAMTIVQQAIGLLVIVVNYTRIGAYYYGLFFDDQIALFDETDYVDPDGNDEAVRHLEDQEPKLRPTFNYHVANLLLIMSSMAYQRDDKLVAEASKILLDVKDQAQREKAAKLLEESERVIDENARREFGMRFMGISELKTLGGPFAGLFYNDNTVVLVFKGTSVLAFNEYLIDVTIQRVDASEYLYGEVHKGFYESLFPDAKPVSQYENRTYDQTNPFNTIMETIFETARISKKKTGKPVNLWLTGHSLGGALAAMVMARLQMPVRNEDPLTQDDEFIPVGDHYVRVPLGQGAPPRTVLQEMLARFSDDQDLIYLRDCYSIASPKLGDSGFAKEFAQNQLHFSSQSPHKTTYWRMVADKDIVPHMPPGINVNPNEPEVRIFPCRYCEPKPNPWLNGDQEQDSLLKTSLLHCQNDSSETLCSPLEVQEPPKTMQPTKQPPPPKHLHSLLDYQHVGQLVKIYNKPKVPTVGPSAFEADLSEGVLRKKGDMDGLLLKLSKLAAMSRALCRRQNDGNESPRNTVPMTPSSSFTDTTTTSVGSTTTTLSSTSTSSLSEAESLEQLRAVTAEQIAEDMTKAQALYDVDELSRLRQPKLLERILLSIPSLLSHAPAAYQRNLVRARFHFKSFPGAAFEKRVEQWLEEARVRQDVTDQETGDEDCL</sequence>
<feature type="domain" description="Fungal lipase-type" evidence="3">
    <location>
        <begin position="631"/>
        <end position="738"/>
    </location>
</feature>
<proteinExistence type="predicted"/>
<evidence type="ECO:0000313" key="5">
    <source>
        <dbReference type="Proteomes" id="UP000717515"/>
    </source>
</evidence>
<dbReference type="GO" id="GO:0006629">
    <property type="term" value="P:lipid metabolic process"/>
    <property type="evidence" value="ECO:0007669"/>
    <property type="project" value="InterPro"/>
</dbReference>
<feature type="compositionally biased region" description="Low complexity" evidence="1">
    <location>
        <begin position="33"/>
        <end position="43"/>
    </location>
</feature>
<feature type="compositionally biased region" description="Polar residues" evidence="1">
    <location>
        <begin position="130"/>
        <end position="139"/>
    </location>
</feature>
<feature type="compositionally biased region" description="Polar residues" evidence="1">
    <location>
        <begin position="987"/>
        <end position="997"/>
    </location>
</feature>
<dbReference type="Proteomes" id="UP000717515">
    <property type="component" value="Unassembled WGS sequence"/>
</dbReference>
<keyword evidence="2" id="KW-0812">Transmembrane</keyword>
<comment type="caution">
    <text evidence="4">The sequence shown here is derived from an EMBL/GenBank/DDBJ whole genome shotgun (WGS) entry which is preliminary data.</text>
</comment>
<feature type="transmembrane region" description="Helical" evidence="2">
    <location>
        <begin position="465"/>
        <end position="492"/>
    </location>
</feature>
<feature type="compositionally biased region" description="Basic and acidic residues" evidence="1">
    <location>
        <begin position="394"/>
        <end position="403"/>
    </location>
</feature>
<name>A0A9P8A4X1_MORAP</name>
<protein>
    <recommendedName>
        <fullName evidence="3">Fungal lipase-type domain-containing protein</fullName>
    </recommendedName>
</protein>
<gene>
    <name evidence="4" type="ORF">KVV02_001209</name>
</gene>
<feature type="region of interest" description="Disordered" evidence="1">
    <location>
        <begin position="111"/>
        <end position="153"/>
    </location>
</feature>
<keyword evidence="2" id="KW-0472">Membrane</keyword>
<dbReference type="Pfam" id="PF01764">
    <property type="entry name" value="Lipase_3"/>
    <property type="match status" value="1"/>
</dbReference>
<feature type="compositionally biased region" description="Low complexity" evidence="1">
    <location>
        <begin position="209"/>
        <end position="248"/>
    </location>
</feature>
<feature type="region of interest" description="Disordered" evidence="1">
    <location>
        <begin position="1"/>
        <end position="70"/>
    </location>
</feature>
<evidence type="ECO:0000256" key="2">
    <source>
        <dbReference type="SAM" id="Phobius"/>
    </source>
</evidence>
<feature type="region of interest" description="Disordered" evidence="1">
    <location>
        <begin position="350"/>
        <end position="422"/>
    </location>
</feature>
<feature type="compositionally biased region" description="Low complexity" evidence="1">
    <location>
        <begin position="998"/>
        <end position="1027"/>
    </location>
</feature>
<dbReference type="EMBL" id="JAIFTL010000126">
    <property type="protein sequence ID" value="KAG9322875.1"/>
    <property type="molecule type" value="Genomic_DNA"/>
</dbReference>
<evidence type="ECO:0000259" key="3">
    <source>
        <dbReference type="Pfam" id="PF01764"/>
    </source>
</evidence>
<organism evidence="4 5">
    <name type="scientific">Mortierella alpina</name>
    <name type="common">Oleaginous fungus</name>
    <name type="synonym">Mortierella renispora</name>
    <dbReference type="NCBI Taxonomy" id="64518"/>
    <lineage>
        <taxon>Eukaryota</taxon>
        <taxon>Fungi</taxon>
        <taxon>Fungi incertae sedis</taxon>
        <taxon>Mucoromycota</taxon>
        <taxon>Mortierellomycotina</taxon>
        <taxon>Mortierellomycetes</taxon>
        <taxon>Mortierellales</taxon>
        <taxon>Mortierellaceae</taxon>
        <taxon>Mortierella</taxon>
    </lineage>
</organism>